<protein>
    <submittedName>
        <fullName evidence="1">PEP-CTERM sorting domain-containing protein</fullName>
    </submittedName>
</protein>
<dbReference type="InterPro" id="IPR013424">
    <property type="entry name" value="Ice-binding_C"/>
</dbReference>
<dbReference type="NCBIfam" id="TIGR02595">
    <property type="entry name" value="PEP_CTERM"/>
    <property type="match status" value="1"/>
</dbReference>
<dbReference type="EMBL" id="JAAGOH010000033">
    <property type="protein sequence ID" value="NDY93364.1"/>
    <property type="molecule type" value="Genomic_DNA"/>
</dbReference>
<dbReference type="Proteomes" id="UP000484255">
    <property type="component" value="Unassembled WGS sequence"/>
</dbReference>
<dbReference type="RefSeq" id="WP_163459405.1">
    <property type="nucleotide sequence ID" value="NZ_JAAGOH010000033.1"/>
</dbReference>
<accession>A0A7C9TMN9</accession>
<keyword evidence="2" id="KW-1185">Reference proteome</keyword>
<reference evidence="1 2" key="1">
    <citation type="submission" date="2020-02" db="EMBL/GenBank/DDBJ databases">
        <title>Ideonella bacterium strain TBM-1.</title>
        <authorList>
            <person name="Chen W.-M."/>
        </authorList>
    </citation>
    <scope>NUCLEOTIDE SEQUENCE [LARGE SCALE GENOMIC DNA]</scope>
    <source>
        <strain evidence="1 2">TBM-1</strain>
    </source>
</reference>
<proteinExistence type="predicted"/>
<dbReference type="AlphaFoldDB" id="A0A7C9TMN9"/>
<gene>
    <name evidence="1" type="ORF">G3A44_19405</name>
</gene>
<evidence type="ECO:0000313" key="2">
    <source>
        <dbReference type="Proteomes" id="UP000484255"/>
    </source>
</evidence>
<name>A0A7C9TMN9_9BURK</name>
<sequence length="72" mass="7960">MAVRNGDVISAQAIPEPTPYLLLITGGVMVGIKRKMVRASGNRNFRYSREGQLPMTDFEALAQRSPLRGLGW</sequence>
<evidence type="ECO:0000313" key="1">
    <source>
        <dbReference type="EMBL" id="NDY93364.1"/>
    </source>
</evidence>
<organism evidence="1 2">
    <name type="scientific">Ideonella livida</name>
    <dbReference type="NCBI Taxonomy" id="2707176"/>
    <lineage>
        <taxon>Bacteria</taxon>
        <taxon>Pseudomonadati</taxon>
        <taxon>Pseudomonadota</taxon>
        <taxon>Betaproteobacteria</taxon>
        <taxon>Burkholderiales</taxon>
        <taxon>Sphaerotilaceae</taxon>
        <taxon>Ideonella</taxon>
    </lineage>
</organism>
<comment type="caution">
    <text evidence="1">The sequence shown here is derived from an EMBL/GenBank/DDBJ whole genome shotgun (WGS) entry which is preliminary data.</text>
</comment>